<evidence type="ECO:0000313" key="3">
    <source>
        <dbReference type="Proteomes" id="UP000217790"/>
    </source>
</evidence>
<dbReference type="InParanoid" id="A0A2H3D921"/>
<keyword evidence="3" id="KW-1185">Reference proteome</keyword>
<organism evidence="2 3">
    <name type="scientific">Armillaria gallica</name>
    <name type="common">Bulbous honey fungus</name>
    <name type="synonym">Armillaria bulbosa</name>
    <dbReference type="NCBI Taxonomy" id="47427"/>
    <lineage>
        <taxon>Eukaryota</taxon>
        <taxon>Fungi</taxon>
        <taxon>Dikarya</taxon>
        <taxon>Basidiomycota</taxon>
        <taxon>Agaricomycotina</taxon>
        <taxon>Agaricomycetes</taxon>
        <taxon>Agaricomycetidae</taxon>
        <taxon>Agaricales</taxon>
        <taxon>Marasmiineae</taxon>
        <taxon>Physalacriaceae</taxon>
        <taxon>Armillaria</taxon>
    </lineage>
</organism>
<evidence type="ECO:0000313" key="2">
    <source>
        <dbReference type="EMBL" id="PBK84783.1"/>
    </source>
</evidence>
<dbReference type="Proteomes" id="UP000217790">
    <property type="component" value="Unassembled WGS sequence"/>
</dbReference>
<protein>
    <recommendedName>
        <fullName evidence="1">TIP49 P-loop domain-containing protein</fullName>
    </recommendedName>
</protein>
<feature type="domain" description="TIP49 P-loop" evidence="1">
    <location>
        <begin position="192"/>
        <end position="247"/>
    </location>
</feature>
<evidence type="ECO:0000259" key="1">
    <source>
        <dbReference type="Pfam" id="PF06068"/>
    </source>
</evidence>
<dbReference type="Gene3D" id="3.40.50.300">
    <property type="entry name" value="P-loop containing nucleotide triphosphate hydrolases"/>
    <property type="match status" value="1"/>
</dbReference>
<dbReference type="STRING" id="47427.A0A2H3D921"/>
<proteinExistence type="predicted"/>
<dbReference type="GO" id="GO:0005524">
    <property type="term" value="F:ATP binding"/>
    <property type="evidence" value="ECO:0007669"/>
    <property type="project" value="InterPro"/>
</dbReference>
<sequence length="247" mass="27275">MTPYQPGPRDFFAPTALPDVMKDKNSQWAIMVRHHINTCRRAKLMHCRHWFPGEILLPRATEGESSRGRATSDTKHGLIYGRNDGRREGWMRAVKITVQGASKVVLPACYGWINATGPVIGSISTFVRSTPSLRLTTPWLPLLRCDSDLCFSIMAARITTATSKLRDITKMERIGGRFDASCLGNYSLGFAGVHSNIYGLELDDRSGLRADYQGMVGQAKAAGMILTMVQEGRIAGRAMLFARPPST</sequence>
<dbReference type="OrthoDB" id="10060499at2759"/>
<dbReference type="AlphaFoldDB" id="A0A2H3D921"/>
<reference evidence="3" key="1">
    <citation type="journal article" date="2017" name="Nat. Ecol. Evol.">
        <title>Genome expansion and lineage-specific genetic innovations in the forest pathogenic fungi Armillaria.</title>
        <authorList>
            <person name="Sipos G."/>
            <person name="Prasanna A.N."/>
            <person name="Walter M.C."/>
            <person name="O'Connor E."/>
            <person name="Balint B."/>
            <person name="Krizsan K."/>
            <person name="Kiss B."/>
            <person name="Hess J."/>
            <person name="Varga T."/>
            <person name="Slot J."/>
            <person name="Riley R."/>
            <person name="Boka B."/>
            <person name="Rigling D."/>
            <person name="Barry K."/>
            <person name="Lee J."/>
            <person name="Mihaltcheva S."/>
            <person name="LaButti K."/>
            <person name="Lipzen A."/>
            <person name="Waldron R."/>
            <person name="Moloney N.M."/>
            <person name="Sperisen C."/>
            <person name="Kredics L."/>
            <person name="Vagvoelgyi C."/>
            <person name="Patrignani A."/>
            <person name="Fitzpatrick D."/>
            <person name="Nagy I."/>
            <person name="Doyle S."/>
            <person name="Anderson J.B."/>
            <person name="Grigoriev I.V."/>
            <person name="Gueldener U."/>
            <person name="Muensterkoetter M."/>
            <person name="Nagy L.G."/>
        </authorList>
    </citation>
    <scope>NUCLEOTIDE SEQUENCE [LARGE SCALE GENOMIC DNA]</scope>
    <source>
        <strain evidence="3">Ar21-2</strain>
    </source>
</reference>
<dbReference type="InterPro" id="IPR027417">
    <property type="entry name" value="P-loop_NTPase"/>
</dbReference>
<gene>
    <name evidence="2" type="ORF">ARMGADRAFT_1036982</name>
</gene>
<dbReference type="InterPro" id="IPR010339">
    <property type="entry name" value="TIP49_P-loop"/>
</dbReference>
<accession>A0A2H3D921</accession>
<name>A0A2H3D921_ARMGA</name>
<dbReference type="EMBL" id="KZ293696">
    <property type="protein sequence ID" value="PBK84783.1"/>
    <property type="molecule type" value="Genomic_DNA"/>
</dbReference>
<dbReference type="Pfam" id="PF06068">
    <property type="entry name" value="TIP49"/>
    <property type="match status" value="1"/>
</dbReference>